<dbReference type="EMBL" id="CADCXV010000822">
    <property type="protein sequence ID" value="CAB0036619.1"/>
    <property type="molecule type" value="Genomic_DNA"/>
</dbReference>
<keyword evidence="2" id="KW-1185">Reference proteome</keyword>
<proteinExistence type="predicted"/>
<reference evidence="1 2" key="1">
    <citation type="submission" date="2020-02" db="EMBL/GenBank/DDBJ databases">
        <authorList>
            <person name="Ferguson B K."/>
        </authorList>
    </citation>
    <scope>NUCLEOTIDE SEQUENCE [LARGE SCALE GENOMIC DNA]</scope>
</reference>
<name>A0A6H5IIT4_9HYME</name>
<protein>
    <submittedName>
        <fullName evidence="1">Uncharacterized protein</fullName>
    </submittedName>
</protein>
<evidence type="ECO:0000313" key="1">
    <source>
        <dbReference type="EMBL" id="CAB0036619.1"/>
    </source>
</evidence>
<gene>
    <name evidence="1" type="ORF">TBRA_LOCUS8480</name>
</gene>
<evidence type="ECO:0000313" key="2">
    <source>
        <dbReference type="Proteomes" id="UP000479190"/>
    </source>
</evidence>
<dbReference type="Proteomes" id="UP000479190">
    <property type="component" value="Unassembled WGS sequence"/>
</dbReference>
<sequence length="161" mass="18790">MSNMPKMLIFSEYADCYENISYRENVDRSLKWPSLSDTKPKKTGLVSVTQSQSSPKHTIALVDRGCKIILVWVRIDGRSRARAQEIITDIIISPICFKRVSCCIRIYRLILTIVENRSFYKQRCSSRAIPKNLYNTLIYLFCFTMESLVLLHHCGLQKKYR</sequence>
<organism evidence="1 2">
    <name type="scientific">Trichogramma brassicae</name>
    <dbReference type="NCBI Taxonomy" id="86971"/>
    <lineage>
        <taxon>Eukaryota</taxon>
        <taxon>Metazoa</taxon>
        <taxon>Ecdysozoa</taxon>
        <taxon>Arthropoda</taxon>
        <taxon>Hexapoda</taxon>
        <taxon>Insecta</taxon>
        <taxon>Pterygota</taxon>
        <taxon>Neoptera</taxon>
        <taxon>Endopterygota</taxon>
        <taxon>Hymenoptera</taxon>
        <taxon>Apocrita</taxon>
        <taxon>Proctotrupomorpha</taxon>
        <taxon>Chalcidoidea</taxon>
        <taxon>Trichogrammatidae</taxon>
        <taxon>Trichogramma</taxon>
    </lineage>
</organism>
<accession>A0A6H5IIT4</accession>
<dbReference type="AlphaFoldDB" id="A0A6H5IIT4"/>